<keyword evidence="14" id="KW-1185">Reference proteome</keyword>
<dbReference type="GO" id="GO:0009252">
    <property type="term" value="P:peptidoglycan biosynthetic process"/>
    <property type="evidence" value="ECO:0007669"/>
    <property type="project" value="UniProtKB-KW"/>
</dbReference>
<accession>A0A327ZNT4</accession>
<dbReference type="PANTHER" id="PTHR36174">
    <property type="entry name" value="LIPID II:GLYCINE GLYCYLTRANSFERASE"/>
    <property type="match status" value="1"/>
</dbReference>
<dbReference type="EC" id="2.3.2.16" evidence="8"/>
<dbReference type="GO" id="GO:0071555">
    <property type="term" value="P:cell wall organization"/>
    <property type="evidence" value="ECO:0007669"/>
    <property type="project" value="UniProtKB-KW"/>
</dbReference>
<dbReference type="GO" id="GO:0016755">
    <property type="term" value="F:aminoacyltransferase activity"/>
    <property type="evidence" value="ECO:0007669"/>
    <property type="project" value="InterPro"/>
</dbReference>
<evidence type="ECO:0000256" key="8">
    <source>
        <dbReference type="ARBA" id="ARBA00039074"/>
    </source>
</evidence>
<dbReference type="RefSeq" id="WP_111716835.1">
    <property type="nucleotide sequence ID" value="NZ_JBHSSR010000016.1"/>
</dbReference>
<evidence type="ECO:0000256" key="5">
    <source>
        <dbReference type="ARBA" id="ARBA00022984"/>
    </source>
</evidence>
<evidence type="ECO:0000256" key="7">
    <source>
        <dbReference type="ARBA" id="ARBA00023316"/>
    </source>
</evidence>
<comment type="similarity">
    <text evidence="2">Belongs to the FemABX family.</text>
</comment>
<evidence type="ECO:0000256" key="4">
    <source>
        <dbReference type="ARBA" id="ARBA00022960"/>
    </source>
</evidence>
<dbReference type="InterPro" id="IPR003447">
    <property type="entry name" value="FEMABX"/>
</dbReference>
<comment type="catalytic activity">
    <reaction evidence="11">
        <text>beta-D-GlcNAc-(1-&gt;4)-Mur2Ac(oyl-L-Ala-D-isoglutaminyl-L-Lys-D-Ala-D-Ala)-di-trans,octa-cis-undecaprenyl diphosphate + glycyl-tRNA(Gly) = beta-D-GlcNAc-(1-&gt;4)-Mur2Ac(oyl-L-Ala-D-isoglutaminyl-L-Lys-(N(6)-Gly)-D-Ala-D-Ala)-di-trans,octa-cis-undecaprenyl diphosphate + tRNA(Gly) + H(+)</text>
        <dbReference type="Rhea" id="RHEA:30435"/>
        <dbReference type="Rhea" id="RHEA-COMP:9664"/>
        <dbReference type="Rhea" id="RHEA-COMP:9683"/>
        <dbReference type="ChEBI" id="CHEBI:15378"/>
        <dbReference type="ChEBI" id="CHEBI:62233"/>
        <dbReference type="ChEBI" id="CHEBI:62234"/>
        <dbReference type="ChEBI" id="CHEBI:78442"/>
        <dbReference type="ChEBI" id="CHEBI:78522"/>
        <dbReference type="EC" id="2.3.2.16"/>
    </reaction>
</comment>
<evidence type="ECO:0000256" key="10">
    <source>
        <dbReference type="ARBA" id="ARBA00042933"/>
    </source>
</evidence>
<dbReference type="GO" id="GO:0005737">
    <property type="term" value="C:cytoplasm"/>
    <property type="evidence" value="ECO:0007669"/>
    <property type="project" value="UniProtKB-SubCell"/>
</dbReference>
<name>A0A327ZNT4_9STAP</name>
<evidence type="ECO:0000256" key="1">
    <source>
        <dbReference type="ARBA" id="ARBA00004496"/>
    </source>
</evidence>
<keyword evidence="12" id="KW-0175">Coiled coil</keyword>
<evidence type="ECO:0000256" key="6">
    <source>
        <dbReference type="ARBA" id="ARBA00023315"/>
    </source>
</evidence>
<dbReference type="Pfam" id="PF02388">
    <property type="entry name" value="FemAB"/>
    <property type="match status" value="1"/>
</dbReference>
<evidence type="ECO:0000313" key="13">
    <source>
        <dbReference type="EMBL" id="RAK44055.1"/>
    </source>
</evidence>
<evidence type="ECO:0000256" key="9">
    <source>
        <dbReference type="ARBA" id="ARBA00040679"/>
    </source>
</evidence>
<protein>
    <recommendedName>
        <fullName evidence="9">Lipid II:glycine glycyltransferase</fullName>
        <ecNumber evidence="8">2.3.2.16</ecNumber>
    </recommendedName>
    <alternativeName>
        <fullName evidence="10">Factor essential for expression of methicillin resistance X</fullName>
    </alternativeName>
</protein>
<dbReference type="InterPro" id="IPR050644">
    <property type="entry name" value="PG_Glycine_Bridge_Synth"/>
</dbReference>
<comment type="caution">
    <text evidence="13">The sequence shown here is derived from an EMBL/GenBank/DDBJ whole genome shotgun (WGS) entry which is preliminary data.</text>
</comment>
<proteinExistence type="inferred from homology"/>
<organism evidence="13 14">
    <name type="scientific">Macrococcus epidermidis</name>
    <dbReference type="NCBI Taxonomy" id="1902580"/>
    <lineage>
        <taxon>Bacteria</taxon>
        <taxon>Bacillati</taxon>
        <taxon>Bacillota</taxon>
        <taxon>Bacilli</taxon>
        <taxon>Bacillales</taxon>
        <taxon>Staphylococcaceae</taxon>
        <taxon>Macrococcus</taxon>
    </lineage>
</organism>
<evidence type="ECO:0000313" key="14">
    <source>
        <dbReference type="Proteomes" id="UP000249808"/>
    </source>
</evidence>
<dbReference type="AlphaFoldDB" id="A0A327ZNT4"/>
<dbReference type="InterPro" id="IPR016181">
    <property type="entry name" value="Acyl_CoA_acyltransferase"/>
</dbReference>
<evidence type="ECO:0000256" key="3">
    <source>
        <dbReference type="ARBA" id="ARBA00022679"/>
    </source>
</evidence>
<dbReference type="Gene3D" id="1.20.58.90">
    <property type="match status" value="1"/>
</dbReference>
<dbReference type="GO" id="GO:0008360">
    <property type="term" value="P:regulation of cell shape"/>
    <property type="evidence" value="ECO:0007669"/>
    <property type="project" value="UniProtKB-KW"/>
</dbReference>
<reference evidence="13 14" key="1">
    <citation type="journal article" date="2018" name="Front. Microbiol.">
        <title>Description and Comparative Genomics of Macrococcus caseolyticus subsp. hominis subsp. nov., Macrococcus goetzii sp. nov., Macrococcus epidermidis sp. nov., and Macrococcus bohemicus sp. nov., Novel Macrococci From Human Clinical Material With Virulence Potential and Suspected Uptake of Foreign DNA by Natural Transformation.</title>
        <authorList>
            <person name="Maslanova I."/>
            <person name="Wertheimer Z."/>
            <person name="Sedlacek I."/>
            <person name="Svec P."/>
            <person name="Indrakova A."/>
            <person name="Kovarovic V."/>
            <person name="Schumann P."/>
            <person name="Sproer C."/>
            <person name="Kralova S."/>
            <person name="Sedo O."/>
            <person name="Kristofova L."/>
            <person name="Vrbovska V."/>
            <person name="Fuzik T."/>
            <person name="Petras P."/>
            <person name="Zdrahal Z."/>
            <person name="Ruzickova V."/>
            <person name="Doskar J."/>
            <person name="Pantucek R."/>
        </authorList>
    </citation>
    <scope>NUCLEOTIDE SEQUENCE [LARGE SCALE GENOMIC DNA]</scope>
    <source>
        <strain evidence="13 14">01/688</strain>
    </source>
</reference>
<evidence type="ECO:0000256" key="2">
    <source>
        <dbReference type="ARBA" id="ARBA00009943"/>
    </source>
</evidence>
<keyword evidence="4" id="KW-0133">Cell shape</keyword>
<keyword evidence="3 13" id="KW-0808">Transferase</keyword>
<keyword evidence="7" id="KW-0961">Cell wall biogenesis/degradation</keyword>
<keyword evidence="6" id="KW-0012">Acyltransferase</keyword>
<dbReference type="PANTHER" id="PTHR36174:SF1">
    <property type="entry name" value="LIPID II:GLYCINE GLYCYLTRANSFERASE"/>
    <property type="match status" value="1"/>
</dbReference>
<sequence length="416" mass="47490">MTVSRMNISNEVHDHFVKTHDNGDLLQLTDWAASKSRSGWYARRIAVGRDGEIVGVGQLLFKKVPKLPYKLCYISRGFIVDYKDKEAVEALVKDAIKVAKSEKAYVIKIDPDVEVKSMGNMVQQLEALGFIHRGFGDGLSSDYIQPRMTMVTDISVDDETLLKSFERNNRSKVKRSLKMGTDCIKGDRTDLGTFAELMKETGARDGFLTRDVSYFENIYDALNPNGDAELFLVKLVPDKVLRNLNQELIDIEVQKEKLTQKKDQKKAQNQLNDLNIKQEKIQKQIAALETLKQTHPEGKVLSAALLTFAGKKSYYLYGASSNEFRDYLPNHNMQFSMMQYARSVGATSYDFGGTSKEPDKDSEYFGLWQFKKVWGTRLSEKVGEFDYVLNQPIYHLIEVVKPKMTDLKKKIKIRTK</sequence>
<dbReference type="Proteomes" id="UP000249808">
    <property type="component" value="Unassembled WGS sequence"/>
</dbReference>
<dbReference type="PROSITE" id="PS51191">
    <property type="entry name" value="FEMABX"/>
    <property type="match status" value="1"/>
</dbReference>
<evidence type="ECO:0000256" key="11">
    <source>
        <dbReference type="ARBA" id="ARBA00048654"/>
    </source>
</evidence>
<dbReference type="Gene3D" id="3.40.630.30">
    <property type="match status" value="2"/>
</dbReference>
<comment type="subcellular location">
    <subcellularLocation>
        <location evidence="1">Cytoplasm</location>
    </subcellularLocation>
</comment>
<gene>
    <name evidence="13" type="ORF">BHU61_10945</name>
</gene>
<dbReference type="EMBL" id="PZJH01000006">
    <property type="protein sequence ID" value="RAK44055.1"/>
    <property type="molecule type" value="Genomic_DNA"/>
</dbReference>
<keyword evidence="5" id="KW-0573">Peptidoglycan synthesis</keyword>
<feature type="coiled-coil region" evidence="12">
    <location>
        <begin position="241"/>
        <end position="294"/>
    </location>
</feature>
<evidence type="ECO:0000256" key="12">
    <source>
        <dbReference type="SAM" id="Coils"/>
    </source>
</evidence>
<dbReference type="SUPFAM" id="SSF55729">
    <property type="entry name" value="Acyl-CoA N-acyltransferases (Nat)"/>
    <property type="match status" value="2"/>
</dbReference>